<evidence type="ECO:0000259" key="23">
    <source>
        <dbReference type="PROSITE" id="PS51337"/>
    </source>
</evidence>
<dbReference type="Gene3D" id="3.20.20.330">
    <property type="entry name" value="Homocysteine-binding-like domain"/>
    <property type="match status" value="1"/>
</dbReference>
<dbReference type="PROSITE" id="PS51337">
    <property type="entry name" value="B12_BINDING_NTER"/>
    <property type="match status" value="1"/>
</dbReference>
<accession>A0A8H2QZ36</accession>
<dbReference type="GO" id="GO:0008705">
    <property type="term" value="F:methionine synthase activity"/>
    <property type="evidence" value="ECO:0007669"/>
    <property type="project" value="UniProtKB-EC"/>
</dbReference>
<dbReference type="SMART" id="SM01018">
    <property type="entry name" value="B12-binding_2"/>
    <property type="match status" value="1"/>
</dbReference>
<dbReference type="InterPro" id="IPR003726">
    <property type="entry name" value="HCY_dom"/>
</dbReference>
<dbReference type="Proteomes" id="UP000377798">
    <property type="component" value="Unassembled WGS sequence"/>
</dbReference>
<dbReference type="InterPro" id="IPR006158">
    <property type="entry name" value="Cobalamin-bd"/>
</dbReference>
<dbReference type="PANTHER" id="PTHR45833">
    <property type="entry name" value="METHIONINE SYNTHASE"/>
    <property type="match status" value="1"/>
</dbReference>
<name>A0A8H2QZ36_9FIRM</name>
<comment type="cofactor">
    <cofactor evidence="3">
        <name>methylcob(III)alamin</name>
        <dbReference type="ChEBI" id="CHEBI:28115"/>
    </cofactor>
</comment>
<dbReference type="Gene3D" id="1.10.1240.10">
    <property type="entry name" value="Methionine synthase domain"/>
    <property type="match status" value="1"/>
</dbReference>
<proteinExistence type="inferred from homology"/>
<evidence type="ECO:0000256" key="5">
    <source>
        <dbReference type="ARBA" id="ARBA00010398"/>
    </source>
</evidence>
<evidence type="ECO:0000256" key="17">
    <source>
        <dbReference type="ARBA" id="ARBA00025552"/>
    </source>
</evidence>
<dbReference type="Pfam" id="PF00809">
    <property type="entry name" value="Pterin_bind"/>
    <property type="match status" value="1"/>
</dbReference>
<keyword evidence="14 19" id="KW-0862">Zinc</keyword>
<dbReference type="AlphaFoldDB" id="A0A8H2QZ36"/>
<evidence type="ECO:0000256" key="16">
    <source>
        <dbReference type="ARBA" id="ARBA00023285"/>
    </source>
</evidence>
<evidence type="ECO:0000256" key="8">
    <source>
        <dbReference type="ARBA" id="ARBA00022603"/>
    </source>
</evidence>
<dbReference type="SUPFAM" id="SSF51717">
    <property type="entry name" value="Dihydropteroate synthetase-like"/>
    <property type="match status" value="1"/>
</dbReference>
<dbReference type="InterPro" id="IPR000489">
    <property type="entry name" value="Pterin-binding_dom"/>
</dbReference>
<keyword evidence="15" id="KW-0486">Methionine biosynthesis</keyword>
<feature type="binding site" evidence="19">
    <location>
        <position position="259"/>
    </location>
    <ligand>
        <name>Zn(2+)</name>
        <dbReference type="ChEBI" id="CHEBI:29105"/>
    </ligand>
</feature>
<feature type="domain" description="Pterin-binding" evidence="21">
    <location>
        <begin position="301"/>
        <end position="544"/>
    </location>
</feature>
<feature type="binding site" evidence="19">
    <location>
        <position position="258"/>
    </location>
    <ligand>
        <name>Zn(2+)</name>
        <dbReference type="ChEBI" id="CHEBI:29105"/>
    </ligand>
</feature>
<dbReference type="SUPFAM" id="SSF82282">
    <property type="entry name" value="Homocysteine S-methyltransferase"/>
    <property type="match status" value="1"/>
</dbReference>
<dbReference type="PROSITE" id="PS50972">
    <property type="entry name" value="PTERIN_BINDING"/>
    <property type="match status" value="1"/>
</dbReference>
<keyword evidence="8 19" id="KW-0489">Methyltransferase</keyword>
<keyword evidence="25" id="KW-1185">Reference proteome</keyword>
<comment type="function">
    <text evidence="17">Catalyzes the transfer of a methyl group from methyl-cobalamin to homocysteine, yielding enzyme-bound cob(I)alamin and methionine. Subsequently, remethylates the cofactor using methyltetrahydrofolate.</text>
</comment>
<evidence type="ECO:0000256" key="6">
    <source>
        <dbReference type="ARBA" id="ARBA00012032"/>
    </source>
</evidence>
<keyword evidence="12" id="KW-0949">S-adenosyl-L-methionine</keyword>
<evidence type="ECO:0000256" key="10">
    <source>
        <dbReference type="ARBA" id="ARBA00022628"/>
    </source>
</evidence>
<dbReference type="GO" id="GO:0046872">
    <property type="term" value="F:metal ion binding"/>
    <property type="evidence" value="ECO:0007669"/>
    <property type="project" value="UniProtKB-KW"/>
</dbReference>
<dbReference type="InterPro" id="IPR050554">
    <property type="entry name" value="Met_Synthase/Corrinoid"/>
</dbReference>
<feature type="binding site" evidence="19">
    <location>
        <position position="196"/>
    </location>
    <ligand>
        <name>Zn(2+)</name>
        <dbReference type="ChEBI" id="CHEBI:29105"/>
    </ligand>
</feature>
<evidence type="ECO:0000256" key="12">
    <source>
        <dbReference type="ARBA" id="ARBA00022691"/>
    </source>
</evidence>
<evidence type="ECO:0000256" key="14">
    <source>
        <dbReference type="ARBA" id="ARBA00022833"/>
    </source>
</evidence>
<sequence length="777" mass="85475">MFLTNKIILLDGAMGTQIQKRGIHQRPESINISHGEVIEDIQRAYVQAGSDIIYSNTFGAHGRNYPDPEELRKTIHAGLQIAKRAAGTKAKVAFDMGPLGELLEPMGTMSFQRAYELFEQNIQIALEEGFDLVVIETMSSLLELRAAILAVKAHYDGPLFTTMTFEKDGRTFSGVSPQAFAIMADKLGVDALGVNCSLGPFEIQAILKSISQVTNKPLIVKANAGLPDEEGNYHMEDDLFIEGIQGMLDLGVQYIGGCCGTTEKTIQSLAQHFKGKEVRLETKEIKQYLASSSRVVALDQTRYVGEVINPTGKARLKESLEKKNMEEVLRLGVLQDQKGADLLDVNVSLPGTDEVYLLRKAALHLQALVDLPLQLDSSNAQALEAALMVTPGRPVINSVNGTQESLKTILPLAKKYGAMVVGLALDEGGIPKTSEKRLEIAEKIVKAAEFYGLEKRDVLVDPLVLTIASNKDSAKLALETIEKLTKKGYLTTMGTSNISFGLPKRSLVSASFLQVALALGCSMPIVNPLDPRVQEVIHTHRLLMGQDEKAMGYIAFMEDKKEVEPSLEEDEGDFSPYQAMRRSQKTELLNYVKGAIREKDPMEIISEELIPALDAIGRDYEKKEIYLPQLIGAASAAQEAFLFLRDQLKVKGDGKGEKILLATVKGDIHDIGKNIAKVLLENYGYDVYDLGRDVSKEEILQTVEEEDIHLVGLSALMTTTVSSMEDTIQLLTEKRPDLKIMVGGAVLTQTYAHEIGAHYYCKDAKEDIEIAKNVFKD</sequence>
<comment type="catalytic activity">
    <reaction evidence="1">
        <text>(6S)-5-methyl-5,6,7,8-tetrahydrofolate + L-homocysteine = (6S)-5,6,7,8-tetrahydrofolate + L-methionine</text>
        <dbReference type="Rhea" id="RHEA:11172"/>
        <dbReference type="ChEBI" id="CHEBI:18608"/>
        <dbReference type="ChEBI" id="CHEBI:57453"/>
        <dbReference type="ChEBI" id="CHEBI:57844"/>
        <dbReference type="ChEBI" id="CHEBI:58199"/>
        <dbReference type="EC" id="2.1.1.13"/>
    </reaction>
</comment>
<evidence type="ECO:0000256" key="15">
    <source>
        <dbReference type="ARBA" id="ARBA00023167"/>
    </source>
</evidence>
<evidence type="ECO:0000256" key="7">
    <source>
        <dbReference type="ARBA" id="ARBA00013998"/>
    </source>
</evidence>
<keyword evidence="9" id="KW-0028">Amino-acid biosynthesis</keyword>
<dbReference type="InterPro" id="IPR036594">
    <property type="entry name" value="Meth_synthase_dom"/>
</dbReference>
<dbReference type="UniPathway" id="UPA00051">
    <property type="reaction ID" value="UER00081"/>
</dbReference>
<protein>
    <recommendedName>
        <fullName evidence="7">Methionine synthase</fullName>
        <ecNumber evidence="6">2.1.1.13</ecNumber>
    </recommendedName>
    <alternativeName>
        <fullName evidence="18">5-methyltetrahydrofolate--homocysteine methyltransferase</fullName>
    </alternativeName>
</protein>
<dbReference type="GO" id="GO:0050667">
    <property type="term" value="P:homocysteine metabolic process"/>
    <property type="evidence" value="ECO:0007669"/>
    <property type="project" value="TreeGrafter"/>
</dbReference>
<dbReference type="Gene3D" id="3.40.50.280">
    <property type="entry name" value="Cobalamin-binding domain"/>
    <property type="match status" value="1"/>
</dbReference>
<dbReference type="Pfam" id="PF02607">
    <property type="entry name" value="B12-binding_2"/>
    <property type="match status" value="1"/>
</dbReference>
<feature type="domain" description="Hcy-binding" evidence="20">
    <location>
        <begin position="1"/>
        <end position="273"/>
    </location>
</feature>
<evidence type="ECO:0000313" key="25">
    <source>
        <dbReference type="Proteomes" id="UP000377798"/>
    </source>
</evidence>
<dbReference type="GO" id="GO:0031419">
    <property type="term" value="F:cobalamin binding"/>
    <property type="evidence" value="ECO:0007669"/>
    <property type="project" value="UniProtKB-KW"/>
</dbReference>
<comment type="cofactor">
    <cofactor evidence="2 19">
        <name>Zn(2+)</name>
        <dbReference type="ChEBI" id="CHEBI:29105"/>
    </cofactor>
</comment>
<comment type="similarity">
    <text evidence="5">Belongs to the vitamin-B12 dependent methionine synthase family.</text>
</comment>
<dbReference type="Pfam" id="PF02310">
    <property type="entry name" value="B12-binding"/>
    <property type="match status" value="1"/>
</dbReference>
<evidence type="ECO:0000256" key="4">
    <source>
        <dbReference type="ARBA" id="ARBA00005178"/>
    </source>
</evidence>
<dbReference type="Pfam" id="PF02574">
    <property type="entry name" value="S-methyl_trans"/>
    <property type="match status" value="1"/>
</dbReference>
<evidence type="ECO:0000313" key="24">
    <source>
        <dbReference type="EMBL" id="VFB17369.1"/>
    </source>
</evidence>
<evidence type="ECO:0000259" key="20">
    <source>
        <dbReference type="PROSITE" id="PS50970"/>
    </source>
</evidence>
<dbReference type="SUPFAM" id="SSF52242">
    <property type="entry name" value="Cobalamin (vitamin B12)-binding domain"/>
    <property type="match status" value="1"/>
</dbReference>
<evidence type="ECO:0000259" key="21">
    <source>
        <dbReference type="PROSITE" id="PS50972"/>
    </source>
</evidence>
<evidence type="ECO:0000256" key="1">
    <source>
        <dbReference type="ARBA" id="ARBA00001700"/>
    </source>
</evidence>
<dbReference type="PROSITE" id="PS50970">
    <property type="entry name" value="HCY"/>
    <property type="match status" value="1"/>
</dbReference>
<evidence type="ECO:0000256" key="19">
    <source>
        <dbReference type="PROSITE-ProRule" id="PRU00333"/>
    </source>
</evidence>
<dbReference type="Gene3D" id="3.20.20.20">
    <property type="entry name" value="Dihydropteroate synthase-like"/>
    <property type="match status" value="1"/>
</dbReference>
<evidence type="ECO:0000256" key="13">
    <source>
        <dbReference type="ARBA" id="ARBA00022723"/>
    </source>
</evidence>
<organism evidence="24 25">
    <name type="scientific">Urinicoccus massiliensis</name>
    <dbReference type="NCBI Taxonomy" id="1723382"/>
    <lineage>
        <taxon>Bacteria</taxon>
        <taxon>Bacillati</taxon>
        <taxon>Bacillota</taxon>
        <taxon>Tissierellia</taxon>
        <taxon>Tissierellales</taxon>
        <taxon>Peptoniphilaceae</taxon>
        <taxon>Urinicoccus</taxon>
    </lineage>
</organism>
<evidence type="ECO:0000256" key="18">
    <source>
        <dbReference type="ARBA" id="ARBA00031040"/>
    </source>
</evidence>
<keyword evidence="11 19" id="KW-0808">Transferase</keyword>
<evidence type="ECO:0000259" key="22">
    <source>
        <dbReference type="PROSITE" id="PS51332"/>
    </source>
</evidence>
<dbReference type="PANTHER" id="PTHR45833:SF1">
    <property type="entry name" value="METHIONINE SYNTHASE"/>
    <property type="match status" value="1"/>
</dbReference>
<dbReference type="InterPro" id="IPR003759">
    <property type="entry name" value="Cbl-bd_cap"/>
</dbReference>
<evidence type="ECO:0000256" key="2">
    <source>
        <dbReference type="ARBA" id="ARBA00001947"/>
    </source>
</evidence>
<keyword evidence="16" id="KW-0170">Cobalt</keyword>
<reference evidence="24 25" key="1">
    <citation type="submission" date="2019-02" db="EMBL/GenBank/DDBJ databases">
        <authorList>
            <consortium name="Pathogen Informatics"/>
        </authorList>
    </citation>
    <scope>NUCLEOTIDE SEQUENCE [LARGE SCALE GENOMIC DNA]</scope>
    <source>
        <strain evidence="24 25">3012STDY7089603</strain>
    </source>
</reference>
<dbReference type="PROSITE" id="PS51332">
    <property type="entry name" value="B12_BINDING"/>
    <property type="match status" value="1"/>
</dbReference>
<keyword evidence="13 19" id="KW-0479">Metal-binding</keyword>
<comment type="caution">
    <text evidence="24">The sequence shown here is derived from an EMBL/GenBank/DDBJ whole genome shotgun (WGS) entry which is preliminary data.</text>
</comment>
<dbReference type="EMBL" id="CAACYI010000001">
    <property type="protein sequence ID" value="VFB17369.1"/>
    <property type="molecule type" value="Genomic_DNA"/>
</dbReference>
<dbReference type="EC" id="2.1.1.13" evidence="6"/>
<dbReference type="InterPro" id="IPR011005">
    <property type="entry name" value="Dihydropteroate_synth-like_sf"/>
</dbReference>
<keyword evidence="10" id="KW-0846">Cobalamin</keyword>
<gene>
    <name evidence="24" type="primary">metH</name>
    <name evidence="24" type="ORF">NCTC13150_01962</name>
</gene>
<dbReference type="SUPFAM" id="SSF47644">
    <property type="entry name" value="Methionine synthase domain"/>
    <property type="match status" value="1"/>
</dbReference>
<evidence type="ECO:0000256" key="3">
    <source>
        <dbReference type="ARBA" id="ARBA00001956"/>
    </source>
</evidence>
<dbReference type="InterPro" id="IPR036724">
    <property type="entry name" value="Cobalamin-bd_sf"/>
</dbReference>
<feature type="domain" description="B12-binding" evidence="22">
    <location>
        <begin position="656"/>
        <end position="777"/>
    </location>
</feature>
<feature type="domain" description="B12-binding N-terminal" evidence="23">
    <location>
        <begin position="563"/>
        <end position="656"/>
    </location>
</feature>
<evidence type="ECO:0000256" key="9">
    <source>
        <dbReference type="ARBA" id="ARBA00022605"/>
    </source>
</evidence>
<dbReference type="GO" id="GO:0032259">
    <property type="term" value="P:methylation"/>
    <property type="evidence" value="ECO:0007669"/>
    <property type="project" value="UniProtKB-KW"/>
</dbReference>
<dbReference type="InterPro" id="IPR036589">
    <property type="entry name" value="HCY_dom_sf"/>
</dbReference>
<comment type="pathway">
    <text evidence="4">Amino-acid biosynthesis; L-methionine biosynthesis via de novo pathway; L-methionine from L-homocysteine (MetH route): step 1/1.</text>
</comment>
<evidence type="ECO:0000256" key="11">
    <source>
        <dbReference type="ARBA" id="ARBA00022679"/>
    </source>
</evidence>
<dbReference type="GO" id="GO:0046653">
    <property type="term" value="P:tetrahydrofolate metabolic process"/>
    <property type="evidence" value="ECO:0007669"/>
    <property type="project" value="TreeGrafter"/>
</dbReference>
<dbReference type="GO" id="GO:0005829">
    <property type="term" value="C:cytosol"/>
    <property type="evidence" value="ECO:0007669"/>
    <property type="project" value="TreeGrafter"/>
</dbReference>